<sequence>MQAAFTVYSKIITANIWVYHASAFLAGVAIKVLLDRFRVSHLERMIRPNLRYPPLTISIFLTLGILGYFSIYCRDNSAEIIIFMIESKVFSQLYLVILGVCAAHLQHLISIKKFEFSFAILFFIILTSTYIALENKYSLISYLAISCYIVILSVIIFFEHYLTKSKIFSNIRPKANNFSSKDKVSKNFEHWTLKDFQQWFKDDKPMESISDLEPDYQVYAKRIYERLINGGIKTEQELAQHIALYGPFGCGKSSIILSVVNELEKRVIDGKENKKTKWIHCDIATWGIQADHVAEVVLTHIIDTIAEKLDMCAFRSLPKHYVEAMRGGGSYWQIMAALLNKSTNVETCFIELNKVLAATNINLLITIQDIDRGTPDDITRRLNELAALLDHLKNRILNKINFIIAMGNEGQHQADIISKTTNISEYVSKINYQSTISKWHTLNFEEIFNQGLLLTAYPTKNSIKEYNAGQGLNHTAKNHLLNKHIMASNQLVHSIRIMKKIMRRVDSCWTKEKLLGEVDLDTLLLIFTLRETEPDLFNAFINIYPDLFYSPNALQKNAMGENTTIIVSDRIIETIKNITKKLNKSDNFYINCIGVILNVEELSKENGQTIPVKFEQYKTTQTLRNQLNCTNYLNRFLLETIPSDELSDQYVLKTFKAFEESTEEQKLTITENILSDNRWLEAYQRFDHVMFSGENKVVHQKTFFNQLVYLSEKNAELSNKLNNTWFIDIALTLIKNGFFEQVFNKFIKTKQLLLIKKITYEIYSNPSIYISTLDGTNLINSLKGTWKIFIDEFSEIISNTMYIYAEINNDKNISSDLYYLFEIFSNARNDSLNKATEYINKRSKPYLNEEKHSYVNTLLKLKRESIENNSTTWNYWIKFLKNQKNHNSNKNDDKDNFLDFILKEMEKIEQER</sequence>
<evidence type="ECO:0000256" key="1">
    <source>
        <dbReference type="SAM" id="Phobius"/>
    </source>
</evidence>
<dbReference type="SUPFAM" id="SSF52540">
    <property type="entry name" value="P-loop containing nucleoside triphosphate hydrolases"/>
    <property type="match status" value="1"/>
</dbReference>
<name>A4Y5G0_SHEPC</name>
<keyword evidence="1" id="KW-1133">Transmembrane helix</keyword>
<proteinExistence type="predicted"/>
<feature type="transmembrane region" description="Helical" evidence="1">
    <location>
        <begin position="16"/>
        <end position="34"/>
    </location>
</feature>
<accession>A4Y5G0</accession>
<dbReference type="Pfam" id="PF07693">
    <property type="entry name" value="KAP_NTPase"/>
    <property type="match status" value="1"/>
</dbReference>
<gene>
    <name evidence="3" type="ordered locus">Sputcn32_1468</name>
</gene>
<dbReference type="Gene3D" id="3.40.50.300">
    <property type="entry name" value="P-loop containing nucleotide triphosphate hydrolases"/>
    <property type="match status" value="1"/>
</dbReference>
<feature type="domain" description="KAP NTPase" evidence="2">
    <location>
        <begin position="219"/>
        <end position="430"/>
    </location>
</feature>
<keyword evidence="1" id="KW-0812">Transmembrane</keyword>
<feature type="transmembrane region" description="Helical" evidence="1">
    <location>
        <begin position="116"/>
        <end position="133"/>
    </location>
</feature>
<evidence type="ECO:0000259" key="2">
    <source>
        <dbReference type="Pfam" id="PF07693"/>
    </source>
</evidence>
<dbReference type="eggNOG" id="COG4928">
    <property type="taxonomic scope" value="Bacteria"/>
</dbReference>
<dbReference type="HOGENOM" id="CLU_318819_0_0_6"/>
<organism evidence="3">
    <name type="scientific">Shewanella putrefaciens (strain CN-32 / ATCC BAA-453)</name>
    <dbReference type="NCBI Taxonomy" id="319224"/>
    <lineage>
        <taxon>Bacteria</taxon>
        <taxon>Pseudomonadati</taxon>
        <taxon>Pseudomonadota</taxon>
        <taxon>Gammaproteobacteria</taxon>
        <taxon>Alteromonadales</taxon>
        <taxon>Shewanellaceae</taxon>
        <taxon>Shewanella</taxon>
    </lineage>
</organism>
<dbReference type="InterPro" id="IPR011646">
    <property type="entry name" value="KAP_P-loop"/>
</dbReference>
<feature type="transmembrane region" description="Helical" evidence="1">
    <location>
        <begin position="55"/>
        <end position="72"/>
    </location>
</feature>
<evidence type="ECO:0000313" key="3">
    <source>
        <dbReference type="EMBL" id="ABP75193.1"/>
    </source>
</evidence>
<feature type="transmembrane region" description="Helical" evidence="1">
    <location>
        <begin position="92"/>
        <end position="109"/>
    </location>
</feature>
<dbReference type="EMBL" id="CP000681">
    <property type="protein sequence ID" value="ABP75193.1"/>
    <property type="molecule type" value="Genomic_DNA"/>
</dbReference>
<dbReference type="AlphaFoldDB" id="A4Y5G0"/>
<feature type="transmembrane region" description="Helical" evidence="1">
    <location>
        <begin position="139"/>
        <end position="162"/>
    </location>
</feature>
<reference evidence="3" key="1">
    <citation type="submission" date="2007-04" db="EMBL/GenBank/DDBJ databases">
        <title>Complete sequence of Shewanella putrefaciens CN-32.</title>
        <authorList>
            <consortium name="US DOE Joint Genome Institute"/>
            <person name="Copeland A."/>
            <person name="Lucas S."/>
            <person name="Lapidus A."/>
            <person name="Barry K."/>
            <person name="Detter J.C."/>
            <person name="Glavina del Rio T."/>
            <person name="Hammon N."/>
            <person name="Israni S."/>
            <person name="Dalin E."/>
            <person name="Tice H."/>
            <person name="Pitluck S."/>
            <person name="Chain P."/>
            <person name="Malfatti S."/>
            <person name="Shin M."/>
            <person name="Vergez L."/>
            <person name="Schmutz J."/>
            <person name="Larimer F."/>
            <person name="Land M."/>
            <person name="Hauser L."/>
            <person name="Kyrpides N."/>
            <person name="Mikhailova N."/>
            <person name="Romine M.F."/>
            <person name="Fredrickson J."/>
            <person name="Tiedje J."/>
            <person name="Richardson P."/>
        </authorList>
    </citation>
    <scope>NUCLEOTIDE SEQUENCE [LARGE SCALE GENOMIC DNA]</scope>
    <source>
        <strain evidence="3">CN-32</strain>
    </source>
</reference>
<protein>
    <recommendedName>
        <fullName evidence="2">KAP NTPase domain-containing protein</fullName>
    </recommendedName>
</protein>
<dbReference type="InterPro" id="IPR027417">
    <property type="entry name" value="P-loop_NTPase"/>
</dbReference>
<keyword evidence="1" id="KW-0472">Membrane</keyword>
<dbReference type="KEGG" id="spc:Sputcn32_1468"/>